<dbReference type="EMBL" id="CAJGYM010000001">
    <property type="protein sequence ID" value="CAD6184209.1"/>
    <property type="molecule type" value="Genomic_DNA"/>
</dbReference>
<dbReference type="InterPro" id="IPR000330">
    <property type="entry name" value="SNF2_N"/>
</dbReference>
<dbReference type="Pfam" id="PF13907">
    <property type="entry name" value="CHD1-like_C"/>
    <property type="match status" value="1"/>
</dbReference>
<dbReference type="InterPro" id="IPR040793">
    <property type="entry name" value="CDH1_2_SANT_HL1"/>
</dbReference>
<feature type="region of interest" description="Disordered" evidence="14">
    <location>
        <begin position="1230"/>
        <end position="1282"/>
    </location>
</feature>
<dbReference type="GO" id="GO:0005634">
    <property type="term" value="C:nucleus"/>
    <property type="evidence" value="ECO:0007669"/>
    <property type="project" value="UniProtKB-SubCell"/>
</dbReference>
<dbReference type="GO" id="GO:0140658">
    <property type="term" value="F:ATP-dependent chromatin remodeler activity"/>
    <property type="evidence" value="ECO:0007669"/>
    <property type="project" value="TreeGrafter"/>
</dbReference>
<evidence type="ECO:0000259" key="15">
    <source>
        <dbReference type="PROSITE" id="PS50013"/>
    </source>
</evidence>
<dbReference type="GO" id="GO:0042393">
    <property type="term" value="F:histone binding"/>
    <property type="evidence" value="ECO:0007669"/>
    <property type="project" value="TreeGrafter"/>
</dbReference>
<protein>
    <recommendedName>
        <fullName evidence="12">Chromodomain-helicase-DNA-binding protein 1</fullName>
    </recommendedName>
    <alternativeName>
        <fullName evidence="13">ATP-dependent helicase CHD1</fullName>
    </alternativeName>
</protein>
<evidence type="ECO:0000313" key="18">
    <source>
        <dbReference type="EMBL" id="CAD6184209.1"/>
    </source>
</evidence>
<evidence type="ECO:0000256" key="13">
    <source>
        <dbReference type="ARBA" id="ARBA00076717"/>
    </source>
</evidence>
<keyword evidence="10" id="KW-0539">Nucleus</keyword>
<dbReference type="SMART" id="SM00490">
    <property type="entry name" value="HELICc"/>
    <property type="match status" value="1"/>
</dbReference>
<sequence length="1455" mass="167712">MWRDSGSSSEDSEKDVNGEPDNFLEKCQNGLSSSGENREGGARSSSSDSGAAEKDSEYEQSDQDGAKSAQSSASSAEKNDEESSDEYEQAKARKRGMDKKTKKLLEDENLLRRSQRAKPNKSNDSESEDQRSGSEDGWSDSGSKKRKTRKLTRKTKAKNKVIRRVATKVSVDYTEKSTDEDVDEDDVLEWEDEKSVVPDASVSGSNPSECVERIIKWRTGVSGATGSQTTCYNVAEKGDPNEADGEKKEPQFLIKWIGWSHMHNTWESEGSLLSMGAKGIKRVHNFIKRQQDIDSWRRTADKEYIEFFDCEQVMAEELCEEYKIVERIVAHQCSREKAADGSETTEYFVKWNGLPYSECTWEDEKLLPKEKIDEYHTRLENCRTPCKTAQVLRKRPRFVKMEEMPSFLKPNERRQELRDYQLEGLNWMLHAWSKHNSSILADEMGLGKTIQSISFLAALFHRHDLAGPFLVVVPLSTMAAWQKEFAQWAPAINLVTYMGDVVSREQIRQYEWYLGGTKKMKINAILTTYEILLKDKSFLGSVDWAALLVDEAHRLKNDESLLYKCLKDFRCNHRLLITGTPLQNSLKELWALLHFIMPDKFESWEQFEQDHNDKDHKGISALHRKLEPFLLRRVKKDVEKSLPPKLEQILRVDMTAMQKQYYKWILTKNYRELSKGVKGSINGFVNLVMELKKCCNHTSLIRQYDNIESDAQARLQQLLKSSGKLILLDKLLCRLYDTGHRVLIFSQMVMMLDVLQEYLQLRRFPSQRLDGSMRADMRKQALDHFNAEGSTDFAFLLSTRAGGLGINLATADTVIIFDSDWNPQNDLQAMSRAHRIGQTRQVNIYRLVTKGSVEEEIVERAKQKLVLDHLVIQRMDTTGKTVLSKSSATGSVPFDKHELNAILKFGAAELFKEKEGEEQEPEVDIDRILMGAETREAEDAQGNDNELLNSFKYATFAFDEEKDIAAATREADNAEWDAIIPEEDRRRIEDEEKMKALAEINLAPRVRTKALVPLGAQENGSSSSEDEDGGKKKKKKPFGDFSTQEIKRFVRSIRKFAQPLERLEALAQDAELEEHSTGELHRLVEALLEGCAKAAEEYKKKEKDEDKKENEKKDKGPNFKFAGVEVNVKQIMKSHEELEPLHAALSEPSKASSWQPPRSARPQKGWDVDWTWVDDGAVLWGIYKYGLCSWEAIKLDPQLGLADKIFIKDKSKKPQPKHLQQRVDYLLKLMKNPTTNNEKRRTTGPERVERKRKMENDKEKDKNARPLEKKKREETKVKKDAARGDKSFSDQLQLLIIDKSLYAAALEDRTQSPFSECVKLCQPVHKYMKKLNEALKAHNEADEAKYILRLGDSFKDSLEQLMKRKPNTNLRKWYNYLWIFLCKFVPREPAELADRYRSLCSLNKHKHHKDRSPHQRNHKDGKEKPKHHSHHHHHHHQQKDKKEPNKKSPKKHRES</sequence>
<comment type="subcellular location">
    <subcellularLocation>
        <location evidence="1">Nucleus</location>
    </subcellularLocation>
</comment>
<dbReference type="CDD" id="cd17993">
    <property type="entry name" value="DEXHc_CHD1_2"/>
    <property type="match status" value="1"/>
</dbReference>
<evidence type="ECO:0000256" key="14">
    <source>
        <dbReference type="SAM" id="MobiDB-lite"/>
    </source>
</evidence>
<dbReference type="Gene3D" id="2.40.50.40">
    <property type="match status" value="2"/>
</dbReference>
<dbReference type="InterPro" id="IPR023779">
    <property type="entry name" value="Chromodomain_CS"/>
</dbReference>
<proteinExistence type="inferred from homology"/>
<dbReference type="InterPro" id="IPR016197">
    <property type="entry name" value="Chromo-like_dom_sf"/>
</dbReference>
<keyword evidence="9" id="KW-0804">Transcription</keyword>
<keyword evidence="5" id="KW-0378">Hydrolase</keyword>
<evidence type="ECO:0000256" key="3">
    <source>
        <dbReference type="ARBA" id="ARBA00022737"/>
    </source>
</evidence>
<reference evidence="18" key="1">
    <citation type="submission" date="2020-10" db="EMBL/GenBank/DDBJ databases">
        <authorList>
            <person name="Kikuchi T."/>
        </authorList>
    </citation>
    <scope>NUCLEOTIDE SEQUENCE</scope>
    <source>
        <strain evidence="18">NKZ352</strain>
    </source>
</reference>
<feature type="region of interest" description="Disordered" evidence="14">
    <location>
        <begin position="1404"/>
        <end position="1455"/>
    </location>
</feature>
<feature type="domain" description="Chromo" evidence="15">
    <location>
        <begin position="209"/>
        <end position="298"/>
    </location>
</feature>
<dbReference type="InterPro" id="IPR001650">
    <property type="entry name" value="Helicase_C-like"/>
</dbReference>
<dbReference type="GO" id="GO:0016887">
    <property type="term" value="F:ATP hydrolysis activity"/>
    <property type="evidence" value="ECO:0007669"/>
    <property type="project" value="TreeGrafter"/>
</dbReference>
<dbReference type="SUPFAM" id="SSF54160">
    <property type="entry name" value="Chromo domain-like"/>
    <property type="match status" value="2"/>
</dbReference>
<feature type="domain" description="Helicase ATP-binding" evidence="16">
    <location>
        <begin position="429"/>
        <end position="599"/>
    </location>
</feature>
<dbReference type="SMART" id="SM00298">
    <property type="entry name" value="CHROMO"/>
    <property type="match status" value="2"/>
</dbReference>
<dbReference type="OrthoDB" id="5857104at2759"/>
<dbReference type="InterPro" id="IPR014001">
    <property type="entry name" value="Helicase_ATP-bd"/>
</dbReference>
<dbReference type="Pfam" id="PF18375">
    <property type="entry name" value="CDH1_2_SANT_HL1"/>
    <property type="match status" value="1"/>
</dbReference>
<feature type="compositionally biased region" description="Basic and acidic residues" evidence="14">
    <location>
        <begin position="121"/>
        <end position="134"/>
    </location>
</feature>
<keyword evidence="3" id="KW-0677">Repeat</keyword>
<dbReference type="PROSITE" id="PS51192">
    <property type="entry name" value="HELICASE_ATP_BIND_1"/>
    <property type="match status" value="1"/>
</dbReference>
<feature type="compositionally biased region" description="Basic and acidic residues" evidence="14">
    <location>
        <begin position="1237"/>
        <end position="1282"/>
    </location>
</feature>
<dbReference type="InterPro" id="IPR025260">
    <property type="entry name" value="CHD1-like_C"/>
</dbReference>
<feature type="region of interest" description="Disordered" evidence="14">
    <location>
        <begin position="1144"/>
        <end position="1165"/>
    </location>
</feature>
<feature type="compositionally biased region" description="Basic and acidic residues" evidence="14">
    <location>
        <begin position="1098"/>
        <end position="1117"/>
    </location>
</feature>
<evidence type="ECO:0000256" key="6">
    <source>
        <dbReference type="ARBA" id="ARBA00022840"/>
    </source>
</evidence>
<dbReference type="PROSITE" id="PS00598">
    <property type="entry name" value="CHROMO_1"/>
    <property type="match status" value="2"/>
</dbReference>
<dbReference type="FunFam" id="3.40.50.10810:FF:000007">
    <property type="entry name" value="Chromodomain-helicase-DNA-binding protein 2 isoform 1"/>
    <property type="match status" value="1"/>
</dbReference>
<dbReference type="GO" id="GO:0000785">
    <property type="term" value="C:chromatin"/>
    <property type="evidence" value="ECO:0007669"/>
    <property type="project" value="TreeGrafter"/>
</dbReference>
<dbReference type="InterPro" id="IPR023780">
    <property type="entry name" value="Chromo_domain"/>
</dbReference>
<evidence type="ECO:0000259" key="17">
    <source>
        <dbReference type="PROSITE" id="PS51194"/>
    </source>
</evidence>
<evidence type="ECO:0000256" key="2">
    <source>
        <dbReference type="ARBA" id="ARBA00007025"/>
    </source>
</evidence>
<evidence type="ECO:0000313" key="19">
    <source>
        <dbReference type="Proteomes" id="UP000835052"/>
    </source>
</evidence>
<feature type="compositionally biased region" description="Basic residues" evidence="14">
    <location>
        <begin position="1404"/>
        <end position="1417"/>
    </location>
</feature>
<keyword evidence="6" id="KW-0067">ATP-binding</keyword>
<dbReference type="FunFam" id="2.40.50.40:FF:000014">
    <property type="entry name" value="Chromodomain-helicase-DNA-binding protein 2 isoform 1"/>
    <property type="match status" value="1"/>
</dbReference>
<feature type="domain" description="Helicase C-terminal" evidence="17">
    <location>
        <begin position="727"/>
        <end position="878"/>
    </location>
</feature>
<evidence type="ECO:0000256" key="4">
    <source>
        <dbReference type="ARBA" id="ARBA00022741"/>
    </source>
</evidence>
<dbReference type="Gene3D" id="6.10.140.1440">
    <property type="match status" value="1"/>
</dbReference>
<dbReference type="InterPro" id="IPR027417">
    <property type="entry name" value="P-loop_NTPase"/>
</dbReference>
<evidence type="ECO:0000256" key="11">
    <source>
        <dbReference type="ARBA" id="ARBA00049360"/>
    </source>
</evidence>
<dbReference type="GO" id="GO:0003677">
    <property type="term" value="F:DNA binding"/>
    <property type="evidence" value="ECO:0007669"/>
    <property type="project" value="UniProtKB-KW"/>
</dbReference>
<keyword evidence="8" id="KW-0238">DNA-binding</keyword>
<dbReference type="Pfam" id="PF23588">
    <property type="entry name" value="HTH_CHD1_Hrp3"/>
    <property type="match status" value="1"/>
</dbReference>
<dbReference type="InterPro" id="IPR000953">
    <property type="entry name" value="Chromo/chromo_shadow_dom"/>
</dbReference>
<comment type="similarity">
    <text evidence="2">Belongs to the SNF2/RAD54 helicase family.</text>
</comment>
<dbReference type="PANTHER" id="PTHR45623:SF14">
    <property type="entry name" value="CHROMODOMAIN-HELICASE-DNA-BINDING PROTEIN 1"/>
    <property type="match status" value="1"/>
</dbReference>
<feature type="compositionally biased region" description="Basic residues" evidence="14">
    <location>
        <begin position="1424"/>
        <end position="1439"/>
    </location>
</feature>
<dbReference type="Pfam" id="PF00385">
    <property type="entry name" value="Chromo"/>
    <property type="match status" value="2"/>
</dbReference>
<dbReference type="GO" id="GO:0034728">
    <property type="term" value="P:nucleosome organization"/>
    <property type="evidence" value="ECO:0007669"/>
    <property type="project" value="TreeGrafter"/>
</dbReference>
<dbReference type="Pfam" id="PF00176">
    <property type="entry name" value="SNF2-rel_dom"/>
    <property type="match status" value="1"/>
</dbReference>
<dbReference type="SMART" id="SM01176">
    <property type="entry name" value="DUF4208"/>
    <property type="match status" value="1"/>
</dbReference>
<dbReference type="PROSITE" id="PS50013">
    <property type="entry name" value="CHROMO_2"/>
    <property type="match status" value="2"/>
</dbReference>
<dbReference type="InterPro" id="IPR056302">
    <property type="entry name" value="CHD1-2/Hrp3_HTH"/>
</dbReference>
<evidence type="ECO:0000259" key="16">
    <source>
        <dbReference type="PROSITE" id="PS51192"/>
    </source>
</evidence>
<comment type="catalytic activity">
    <reaction evidence="11">
        <text>ATP + H2O = ADP + phosphate + H(+)</text>
        <dbReference type="Rhea" id="RHEA:13065"/>
        <dbReference type="ChEBI" id="CHEBI:15377"/>
        <dbReference type="ChEBI" id="CHEBI:15378"/>
        <dbReference type="ChEBI" id="CHEBI:30616"/>
        <dbReference type="ChEBI" id="CHEBI:43474"/>
        <dbReference type="ChEBI" id="CHEBI:456216"/>
    </reaction>
</comment>
<dbReference type="PANTHER" id="PTHR45623">
    <property type="entry name" value="CHROMODOMAIN-HELICASE-DNA-BINDING PROTEIN 3-RELATED-RELATED"/>
    <property type="match status" value="1"/>
</dbReference>
<keyword evidence="19" id="KW-1185">Reference proteome</keyword>
<feature type="compositionally biased region" description="Basic residues" evidence="14">
    <location>
        <begin position="92"/>
        <end position="102"/>
    </location>
</feature>
<dbReference type="InterPro" id="IPR038718">
    <property type="entry name" value="SNF2-like_sf"/>
</dbReference>
<dbReference type="Gene3D" id="3.40.50.300">
    <property type="entry name" value="P-loop containing nucleotide triphosphate hydrolases"/>
    <property type="match status" value="1"/>
</dbReference>
<feature type="domain" description="Chromo" evidence="15">
    <location>
        <begin position="323"/>
        <end position="367"/>
    </location>
</feature>
<evidence type="ECO:0000256" key="5">
    <source>
        <dbReference type="ARBA" id="ARBA00022801"/>
    </source>
</evidence>
<evidence type="ECO:0000256" key="9">
    <source>
        <dbReference type="ARBA" id="ARBA00023163"/>
    </source>
</evidence>
<dbReference type="GO" id="GO:0005524">
    <property type="term" value="F:ATP binding"/>
    <property type="evidence" value="ECO:0007669"/>
    <property type="project" value="UniProtKB-KW"/>
</dbReference>
<dbReference type="Gene3D" id="1.10.10.60">
    <property type="entry name" value="Homeodomain-like"/>
    <property type="match status" value="1"/>
</dbReference>
<dbReference type="Gene3D" id="3.40.50.10810">
    <property type="entry name" value="Tandem AAA-ATPase domain"/>
    <property type="match status" value="1"/>
</dbReference>
<dbReference type="PROSITE" id="PS00690">
    <property type="entry name" value="DEAH_ATP_HELICASE"/>
    <property type="match status" value="1"/>
</dbReference>
<evidence type="ECO:0000256" key="7">
    <source>
        <dbReference type="ARBA" id="ARBA00023015"/>
    </source>
</evidence>
<organism evidence="18 19">
    <name type="scientific">Caenorhabditis auriculariae</name>
    <dbReference type="NCBI Taxonomy" id="2777116"/>
    <lineage>
        <taxon>Eukaryota</taxon>
        <taxon>Metazoa</taxon>
        <taxon>Ecdysozoa</taxon>
        <taxon>Nematoda</taxon>
        <taxon>Chromadorea</taxon>
        <taxon>Rhabditida</taxon>
        <taxon>Rhabditina</taxon>
        <taxon>Rhabditomorpha</taxon>
        <taxon>Rhabditoidea</taxon>
        <taxon>Rhabditidae</taxon>
        <taxon>Peloderinae</taxon>
        <taxon>Caenorhabditis</taxon>
    </lineage>
</organism>
<evidence type="ECO:0000256" key="10">
    <source>
        <dbReference type="ARBA" id="ARBA00023242"/>
    </source>
</evidence>
<dbReference type="Pfam" id="PF00271">
    <property type="entry name" value="Helicase_C"/>
    <property type="match status" value="1"/>
</dbReference>
<name>A0A8S1GMC8_9PELO</name>
<dbReference type="Proteomes" id="UP000835052">
    <property type="component" value="Unassembled WGS sequence"/>
</dbReference>
<dbReference type="InterPro" id="IPR049730">
    <property type="entry name" value="SNF2/RAD54-like_C"/>
</dbReference>
<dbReference type="PROSITE" id="PS51194">
    <property type="entry name" value="HELICASE_CTER"/>
    <property type="match status" value="1"/>
</dbReference>
<dbReference type="GO" id="GO:0003682">
    <property type="term" value="F:chromatin binding"/>
    <property type="evidence" value="ECO:0007669"/>
    <property type="project" value="TreeGrafter"/>
</dbReference>
<keyword evidence="7" id="KW-0805">Transcription regulation</keyword>
<feature type="region of interest" description="Disordered" evidence="14">
    <location>
        <begin position="1011"/>
        <end position="1040"/>
    </location>
</feature>
<feature type="compositionally biased region" description="Low complexity" evidence="14">
    <location>
        <begin position="66"/>
        <end position="76"/>
    </location>
</feature>
<feature type="compositionally biased region" description="Basic residues" evidence="14">
    <location>
        <begin position="144"/>
        <end position="161"/>
    </location>
</feature>
<dbReference type="SMART" id="SM00487">
    <property type="entry name" value="DEXDc"/>
    <property type="match status" value="1"/>
</dbReference>
<dbReference type="SUPFAM" id="SSF52540">
    <property type="entry name" value="P-loop containing nucleoside triphosphate hydrolases"/>
    <property type="match status" value="2"/>
</dbReference>
<comment type="caution">
    <text evidence="18">The sequence shown here is derived from an EMBL/GenBank/DDBJ whole genome shotgun (WGS) entry which is preliminary data.</text>
</comment>
<evidence type="ECO:0000256" key="1">
    <source>
        <dbReference type="ARBA" id="ARBA00004123"/>
    </source>
</evidence>
<gene>
    <name evidence="18" type="ORF">CAUJ_LOCUS128</name>
</gene>
<dbReference type="InterPro" id="IPR002464">
    <property type="entry name" value="DNA/RNA_helicase_DEAH_CS"/>
</dbReference>
<accession>A0A8S1GMC8</accession>
<evidence type="ECO:0000256" key="8">
    <source>
        <dbReference type="ARBA" id="ARBA00023125"/>
    </source>
</evidence>
<dbReference type="FunFam" id="3.40.50.300:FF:000130">
    <property type="entry name" value="Chromodomain-helicase-DNA-binding protein 2 isoform 1"/>
    <property type="match status" value="1"/>
</dbReference>
<keyword evidence="4" id="KW-0547">Nucleotide-binding</keyword>
<feature type="region of interest" description="Disordered" evidence="14">
    <location>
        <begin position="1098"/>
        <end position="1118"/>
    </location>
</feature>
<evidence type="ECO:0000256" key="12">
    <source>
        <dbReference type="ARBA" id="ARBA00074667"/>
    </source>
</evidence>
<dbReference type="CDD" id="cd18793">
    <property type="entry name" value="SF2_C_SNF"/>
    <property type="match status" value="1"/>
</dbReference>
<feature type="region of interest" description="Disordered" evidence="14">
    <location>
        <begin position="1"/>
        <end position="161"/>
    </location>
</feature>